<dbReference type="InterPro" id="IPR046548">
    <property type="entry name" value="DUF6804"/>
</dbReference>
<dbReference type="EMBL" id="CP003283">
    <property type="protein sequence ID" value="AFL96371.1"/>
    <property type="molecule type" value="Genomic_DNA"/>
</dbReference>
<protein>
    <submittedName>
        <fullName evidence="2">Uncharacterized protein</fullName>
    </submittedName>
</protein>
<dbReference type="GeneID" id="71568427"/>
<sequence length="92" mass="10690">MEKNIKIALSILLLLCLFRMPYGFYELVRYLSFAGFLILAYLEKEKKGNAVVFYILLALLFQPFFKISFGRTLWNSVDVLVAIGLYLSLKKK</sequence>
<feature type="transmembrane region" description="Helical" evidence="1">
    <location>
        <begin position="72"/>
        <end position="89"/>
    </location>
</feature>
<gene>
    <name evidence="2" type="ordered locus">Ornrh_0147</name>
</gene>
<dbReference type="STRING" id="867902.Ornrh_0147"/>
<accession>I3ZXD7</accession>
<keyword evidence="1" id="KW-0812">Transmembrane</keyword>
<dbReference type="Proteomes" id="UP000006051">
    <property type="component" value="Chromosome"/>
</dbReference>
<evidence type="ECO:0000313" key="2">
    <source>
        <dbReference type="EMBL" id="AFL96371.1"/>
    </source>
</evidence>
<keyword evidence="1" id="KW-1133">Transmembrane helix</keyword>
<dbReference type="eggNOG" id="ENOG50331P6">
    <property type="taxonomic scope" value="Bacteria"/>
</dbReference>
<dbReference type="AlphaFoldDB" id="I3ZXD7"/>
<organism evidence="2 3">
    <name type="scientific">Ornithobacterium rhinotracheale (strain ATCC 51463 / DSM 15997 / CCUG 23171 / CIP 104009 / LMG 9086)</name>
    <dbReference type="NCBI Taxonomy" id="867902"/>
    <lineage>
        <taxon>Bacteria</taxon>
        <taxon>Pseudomonadati</taxon>
        <taxon>Bacteroidota</taxon>
        <taxon>Flavobacteriia</taxon>
        <taxon>Flavobacteriales</taxon>
        <taxon>Weeksellaceae</taxon>
        <taxon>Ornithobacterium</taxon>
    </lineage>
</organism>
<proteinExistence type="predicted"/>
<dbReference type="KEGG" id="orh:Ornrh_0147"/>
<dbReference type="RefSeq" id="WP_014790001.1">
    <property type="nucleotide sequence ID" value="NC_018016.1"/>
</dbReference>
<dbReference type="Pfam" id="PF20619">
    <property type="entry name" value="DUF6804"/>
    <property type="match status" value="1"/>
</dbReference>
<evidence type="ECO:0000256" key="1">
    <source>
        <dbReference type="SAM" id="Phobius"/>
    </source>
</evidence>
<dbReference type="HOGENOM" id="CLU_171094_0_0_10"/>
<dbReference type="PATRIC" id="fig|867902.3.peg.148"/>
<name>I3ZXD7_ORNRL</name>
<reference evidence="2 3" key="1">
    <citation type="submission" date="2012-06" db="EMBL/GenBank/DDBJ databases">
        <title>The complete genome of Ornithobacterium rhinotracheale DSM 15997.</title>
        <authorList>
            <consortium name="US DOE Joint Genome Institute (JGI-PGF)"/>
            <person name="Lucas S."/>
            <person name="Copeland A."/>
            <person name="Lapidus A."/>
            <person name="Goodwin L."/>
            <person name="Pitluck S."/>
            <person name="Peters L."/>
            <person name="Mikhailova N."/>
            <person name="Teshima H."/>
            <person name="Kyrpides N."/>
            <person name="Mavromatis K."/>
            <person name="Pagani I."/>
            <person name="Ivanova N."/>
            <person name="Ovchinnikova G."/>
            <person name="Zeytun A."/>
            <person name="Detter J.C."/>
            <person name="Han C."/>
            <person name="Land M."/>
            <person name="Hauser L."/>
            <person name="Markowitz V."/>
            <person name="Cheng J.-F."/>
            <person name="Hugenholtz P."/>
            <person name="Woyke T."/>
            <person name="Wu D."/>
            <person name="Lang E."/>
            <person name="Kopitz M."/>
            <person name="Brambilla E."/>
            <person name="Klenk H.-P."/>
            <person name="Eisen J.A."/>
        </authorList>
    </citation>
    <scope>NUCLEOTIDE SEQUENCE [LARGE SCALE GENOMIC DNA]</scope>
    <source>
        <strain evidence="3">ATCC 51463 / DSM 15997 / CCUG 23171 / LMG 9086</strain>
    </source>
</reference>
<dbReference type="GeneID" id="97256921"/>
<evidence type="ECO:0000313" key="3">
    <source>
        <dbReference type="Proteomes" id="UP000006051"/>
    </source>
</evidence>
<keyword evidence="3" id="KW-1185">Reference proteome</keyword>
<keyword evidence="1" id="KW-0472">Membrane</keyword>